<dbReference type="Gene3D" id="1.10.10.10">
    <property type="entry name" value="Winged helix-like DNA-binding domain superfamily/Winged helix DNA-binding domain"/>
    <property type="match status" value="1"/>
</dbReference>
<evidence type="ECO:0000256" key="7">
    <source>
        <dbReference type="ARBA" id="ARBA00023204"/>
    </source>
</evidence>
<protein>
    <recommendedName>
        <fullName evidence="3">methylated-DNA--[protein]-cysteine S-methyltransferase</fullName>
        <ecNumber evidence="3">2.1.1.63</ecNumber>
    </recommendedName>
</protein>
<evidence type="ECO:0000256" key="2">
    <source>
        <dbReference type="ARBA" id="ARBA00008711"/>
    </source>
</evidence>
<evidence type="ECO:0000256" key="8">
    <source>
        <dbReference type="ARBA" id="ARBA00049348"/>
    </source>
</evidence>
<dbReference type="KEGG" id="smas:HUE87_01215"/>
<evidence type="ECO:0000256" key="1">
    <source>
        <dbReference type="ARBA" id="ARBA00001286"/>
    </source>
</evidence>
<sequence>MENDFSLDGSLELIQSNSTLLYDLYVNFIEVDQKEYKKLAKDLEIFYGYGHTPFGDALLAFSTKGMCFLAFGDDEEKLHSELKGTWKNAKVTKDDEKVKEYLKNILINEKKVDIFVKGTNFQVNVWKALLNIEYGCVATYQDIADCICKPKAVRAVANAIGSNNIAYFIPCHRVIAKSGAISGYRWGVDRKKILLAYEASKSE</sequence>
<dbReference type="FunFam" id="1.10.10.10:FF:000214">
    <property type="entry name" value="Methylated-DNA--protein-cysteine methyltransferase"/>
    <property type="match status" value="1"/>
</dbReference>
<dbReference type="SUPFAM" id="SSF46767">
    <property type="entry name" value="Methylated DNA-protein cysteine methyltransferase, C-terminal domain"/>
    <property type="match status" value="1"/>
</dbReference>
<keyword evidence="11" id="KW-1185">Reference proteome</keyword>
<dbReference type="InterPro" id="IPR036217">
    <property type="entry name" value="MethylDNA_cys_MeTrfase_DNAb"/>
</dbReference>
<dbReference type="GO" id="GO:0032259">
    <property type="term" value="P:methylation"/>
    <property type="evidence" value="ECO:0007669"/>
    <property type="project" value="UniProtKB-KW"/>
</dbReference>
<evidence type="ECO:0000313" key="11">
    <source>
        <dbReference type="Proteomes" id="UP000593836"/>
    </source>
</evidence>
<name>A0A7S7RPZ3_9BACT</name>
<evidence type="ECO:0000313" key="10">
    <source>
        <dbReference type="EMBL" id="QOY54897.1"/>
    </source>
</evidence>
<dbReference type="AlphaFoldDB" id="A0A7S7RPZ3"/>
<dbReference type="GO" id="GO:0006281">
    <property type="term" value="P:DNA repair"/>
    <property type="evidence" value="ECO:0007669"/>
    <property type="project" value="UniProtKB-KW"/>
</dbReference>
<evidence type="ECO:0000256" key="3">
    <source>
        <dbReference type="ARBA" id="ARBA00011918"/>
    </source>
</evidence>
<gene>
    <name evidence="10" type="ORF">HUE87_01215</name>
</gene>
<proteinExistence type="inferred from homology"/>
<comment type="similarity">
    <text evidence="2">Belongs to the MGMT family.</text>
</comment>
<keyword evidence="6" id="KW-0227">DNA damage</keyword>
<evidence type="ECO:0000256" key="4">
    <source>
        <dbReference type="ARBA" id="ARBA00022603"/>
    </source>
</evidence>
<dbReference type="EMBL" id="CP054493">
    <property type="protein sequence ID" value="QOY54897.1"/>
    <property type="molecule type" value="Genomic_DNA"/>
</dbReference>
<dbReference type="PROSITE" id="PS00374">
    <property type="entry name" value="MGMT"/>
    <property type="match status" value="1"/>
</dbReference>
<keyword evidence="7" id="KW-0234">DNA repair</keyword>
<dbReference type="InterPro" id="IPR014048">
    <property type="entry name" value="MethylDNA_cys_MeTrfase_DNA-bd"/>
</dbReference>
<dbReference type="CDD" id="cd06445">
    <property type="entry name" value="ATase"/>
    <property type="match status" value="1"/>
</dbReference>
<dbReference type="EC" id="2.1.1.63" evidence="3"/>
<comment type="catalytic activity">
    <reaction evidence="8">
        <text>a 6-O-methyl-2'-deoxyguanosine in DNA + L-cysteinyl-[protein] = S-methyl-L-cysteinyl-[protein] + a 2'-deoxyguanosine in DNA</text>
        <dbReference type="Rhea" id="RHEA:24000"/>
        <dbReference type="Rhea" id="RHEA-COMP:10131"/>
        <dbReference type="Rhea" id="RHEA-COMP:10132"/>
        <dbReference type="Rhea" id="RHEA-COMP:11367"/>
        <dbReference type="Rhea" id="RHEA-COMP:11368"/>
        <dbReference type="ChEBI" id="CHEBI:29950"/>
        <dbReference type="ChEBI" id="CHEBI:82612"/>
        <dbReference type="ChEBI" id="CHEBI:85445"/>
        <dbReference type="ChEBI" id="CHEBI:85448"/>
        <dbReference type="EC" id="2.1.1.63"/>
    </reaction>
</comment>
<reference evidence="10 11" key="1">
    <citation type="submission" date="2020-05" db="EMBL/GenBank/DDBJ databases">
        <title>Sulfurimonas marisnigri, sp. nov., and Sulfurimonas baltica, sp. nov., manganese oxide reducing chemolithoautotrophs of the class Epsilonproteobacteria isolated from the pelagic redoxclines of the Black and Baltic Seas and emended description of the genus Sulfurimonas.</title>
        <authorList>
            <person name="Henkel J.V."/>
            <person name="Laudan C."/>
            <person name="Werner J."/>
            <person name="Neu T."/>
            <person name="Plewe S."/>
            <person name="Sproer C."/>
            <person name="Bunk B."/>
            <person name="Schulz-Vogt H.N."/>
        </authorList>
    </citation>
    <scope>NUCLEOTIDE SEQUENCE [LARGE SCALE GENOMIC DNA]</scope>
    <source>
        <strain evidence="10 11">SoZ1</strain>
    </source>
</reference>
<dbReference type="Gene3D" id="3.30.160.70">
    <property type="entry name" value="Methylated DNA-protein cysteine methyltransferase domain"/>
    <property type="match status" value="1"/>
</dbReference>
<dbReference type="InterPro" id="IPR036388">
    <property type="entry name" value="WH-like_DNA-bd_sf"/>
</dbReference>
<dbReference type="Pfam" id="PF01035">
    <property type="entry name" value="DNA_binding_1"/>
    <property type="match status" value="1"/>
</dbReference>
<keyword evidence="5 10" id="KW-0808">Transferase</keyword>
<dbReference type="Proteomes" id="UP000593836">
    <property type="component" value="Chromosome"/>
</dbReference>
<organism evidence="10 11">
    <name type="scientific">Candidatus Sulfurimonas marisnigri</name>
    <dbReference type="NCBI Taxonomy" id="2740405"/>
    <lineage>
        <taxon>Bacteria</taxon>
        <taxon>Pseudomonadati</taxon>
        <taxon>Campylobacterota</taxon>
        <taxon>Epsilonproteobacteria</taxon>
        <taxon>Campylobacterales</taxon>
        <taxon>Sulfurimonadaceae</taxon>
        <taxon>Sulfurimonas</taxon>
    </lineage>
</organism>
<dbReference type="InterPro" id="IPR001497">
    <property type="entry name" value="MethylDNA_cys_MeTrfase_AS"/>
</dbReference>
<evidence type="ECO:0000256" key="6">
    <source>
        <dbReference type="ARBA" id="ARBA00022763"/>
    </source>
</evidence>
<dbReference type="InterPro" id="IPR036631">
    <property type="entry name" value="MGMT_N_sf"/>
</dbReference>
<evidence type="ECO:0000256" key="5">
    <source>
        <dbReference type="ARBA" id="ARBA00022679"/>
    </source>
</evidence>
<accession>A0A7S7RPZ3</accession>
<dbReference type="GO" id="GO:0003908">
    <property type="term" value="F:methylated-DNA-[protein]-cysteine S-methyltransferase activity"/>
    <property type="evidence" value="ECO:0007669"/>
    <property type="project" value="UniProtKB-EC"/>
</dbReference>
<dbReference type="RefSeq" id="WP_194366940.1">
    <property type="nucleotide sequence ID" value="NZ_CP054493.1"/>
</dbReference>
<dbReference type="NCBIfam" id="TIGR00589">
    <property type="entry name" value="ogt"/>
    <property type="match status" value="1"/>
</dbReference>
<comment type="catalytic activity">
    <reaction evidence="1">
        <text>a 4-O-methyl-thymidine in DNA + L-cysteinyl-[protein] = a thymidine in DNA + S-methyl-L-cysteinyl-[protein]</text>
        <dbReference type="Rhea" id="RHEA:53428"/>
        <dbReference type="Rhea" id="RHEA-COMP:10131"/>
        <dbReference type="Rhea" id="RHEA-COMP:10132"/>
        <dbReference type="Rhea" id="RHEA-COMP:13555"/>
        <dbReference type="Rhea" id="RHEA-COMP:13556"/>
        <dbReference type="ChEBI" id="CHEBI:29950"/>
        <dbReference type="ChEBI" id="CHEBI:82612"/>
        <dbReference type="ChEBI" id="CHEBI:137386"/>
        <dbReference type="ChEBI" id="CHEBI:137387"/>
        <dbReference type="EC" id="2.1.1.63"/>
    </reaction>
</comment>
<keyword evidence="4 10" id="KW-0489">Methyltransferase</keyword>
<dbReference type="SUPFAM" id="SSF53155">
    <property type="entry name" value="Methylated DNA-protein cysteine methyltransferase domain"/>
    <property type="match status" value="1"/>
</dbReference>
<dbReference type="PANTHER" id="PTHR10815:SF13">
    <property type="entry name" value="METHYLATED-DNA--PROTEIN-CYSTEINE METHYLTRANSFERASE"/>
    <property type="match status" value="1"/>
</dbReference>
<feature type="domain" description="Methylated-DNA-[protein]-cysteine S-methyltransferase DNA binding" evidence="9">
    <location>
        <begin position="120"/>
        <end position="199"/>
    </location>
</feature>
<evidence type="ECO:0000259" key="9">
    <source>
        <dbReference type="Pfam" id="PF01035"/>
    </source>
</evidence>
<dbReference type="PANTHER" id="PTHR10815">
    <property type="entry name" value="METHYLATED-DNA--PROTEIN-CYSTEINE METHYLTRANSFERASE"/>
    <property type="match status" value="1"/>
</dbReference>